<dbReference type="OrthoDB" id="4270785at2759"/>
<dbReference type="SUPFAM" id="SSF54427">
    <property type="entry name" value="NTF2-like"/>
    <property type="match status" value="1"/>
</dbReference>
<accession>A0A9P9DWH4</accession>
<comment type="caution">
    <text evidence="1">The sequence shown here is derived from an EMBL/GenBank/DDBJ whole genome shotgun (WGS) entry which is preliminary data.</text>
</comment>
<reference evidence="1" key="1">
    <citation type="journal article" date="2021" name="Nat. Commun.">
        <title>Genetic determinants of endophytism in the Arabidopsis root mycobiome.</title>
        <authorList>
            <person name="Mesny F."/>
            <person name="Miyauchi S."/>
            <person name="Thiergart T."/>
            <person name="Pickel B."/>
            <person name="Atanasova L."/>
            <person name="Karlsson M."/>
            <person name="Huettel B."/>
            <person name="Barry K.W."/>
            <person name="Haridas S."/>
            <person name="Chen C."/>
            <person name="Bauer D."/>
            <person name="Andreopoulos W."/>
            <person name="Pangilinan J."/>
            <person name="LaButti K."/>
            <person name="Riley R."/>
            <person name="Lipzen A."/>
            <person name="Clum A."/>
            <person name="Drula E."/>
            <person name="Henrissat B."/>
            <person name="Kohler A."/>
            <person name="Grigoriev I.V."/>
            <person name="Martin F.M."/>
            <person name="Hacquard S."/>
        </authorList>
    </citation>
    <scope>NUCLEOTIDE SEQUENCE</scope>
    <source>
        <strain evidence="1">MPI-CAGE-AT-0147</strain>
    </source>
</reference>
<dbReference type="EMBL" id="JAGMUV010000019">
    <property type="protein sequence ID" value="KAH7127524.1"/>
    <property type="molecule type" value="Genomic_DNA"/>
</dbReference>
<evidence type="ECO:0000313" key="1">
    <source>
        <dbReference type="EMBL" id="KAH7127524.1"/>
    </source>
</evidence>
<dbReference type="Gene3D" id="3.10.450.50">
    <property type="match status" value="1"/>
</dbReference>
<dbReference type="Proteomes" id="UP000738349">
    <property type="component" value="Unassembled WGS sequence"/>
</dbReference>
<sequence length="149" mass="17130">MDQIQPGTKSFTSRAALDDYLAGFNLDDFPRYCAYYHKDVIMDIKSLEDKTLEGFLKWVKPLHKCVSEELIPKKVAVDVDKKYVAVEFEVQFRGLGGFKTDNFAGKWGHVYAGEGPLVHMSLWYHLDPEGHIARLESTDTYVIRWAQPQ</sequence>
<dbReference type="AlphaFoldDB" id="A0A9P9DWH4"/>
<evidence type="ECO:0000313" key="2">
    <source>
        <dbReference type="Proteomes" id="UP000738349"/>
    </source>
</evidence>
<keyword evidence="2" id="KW-1185">Reference proteome</keyword>
<gene>
    <name evidence="1" type="ORF">EDB81DRAFT_809452</name>
</gene>
<protein>
    <recommendedName>
        <fullName evidence="3">SnoaL-like domain-containing protein</fullName>
    </recommendedName>
</protein>
<evidence type="ECO:0008006" key="3">
    <source>
        <dbReference type="Google" id="ProtNLM"/>
    </source>
</evidence>
<dbReference type="InterPro" id="IPR032710">
    <property type="entry name" value="NTF2-like_dom_sf"/>
</dbReference>
<proteinExistence type="predicted"/>
<organism evidence="1 2">
    <name type="scientific">Dactylonectria macrodidyma</name>
    <dbReference type="NCBI Taxonomy" id="307937"/>
    <lineage>
        <taxon>Eukaryota</taxon>
        <taxon>Fungi</taxon>
        <taxon>Dikarya</taxon>
        <taxon>Ascomycota</taxon>
        <taxon>Pezizomycotina</taxon>
        <taxon>Sordariomycetes</taxon>
        <taxon>Hypocreomycetidae</taxon>
        <taxon>Hypocreales</taxon>
        <taxon>Nectriaceae</taxon>
        <taxon>Dactylonectria</taxon>
    </lineage>
</organism>
<name>A0A9P9DWH4_9HYPO</name>